<organism evidence="1 2">
    <name type="scientific">Hominisplanchenecus faecis</name>
    <dbReference type="NCBI Taxonomy" id="2885351"/>
    <lineage>
        <taxon>Bacteria</taxon>
        <taxon>Bacillati</taxon>
        <taxon>Bacillota</taxon>
        <taxon>Clostridia</taxon>
        <taxon>Lachnospirales</taxon>
        <taxon>Lachnospiraceae</taxon>
        <taxon>Hominisplanchenecus</taxon>
    </lineage>
</organism>
<dbReference type="Proteomes" id="UP001299235">
    <property type="component" value="Unassembled WGS sequence"/>
</dbReference>
<proteinExistence type="predicted"/>
<name>A0ABS8ESE9_9FIRM</name>
<gene>
    <name evidence="1" type="ORF">LKD42_02455</name>
</gene>
<sequence length="61" mass="7261">MKDFRKFNRKLEIVESLGGYRLPNICEQQQAVIHIIEQAESNRGADREWTMQKHVVLDLFM</sequence>
<dbReference type="EMBL" id="JAJEQE010000004">
    <property type="protein sequence ID" value="MCC2148120.1"/>
    <property type="molecule type" value="Genomic_DNA"/>
</dbReference>
<evidence type="ECO:0000313" key="2">
    <source>
        <dbReference type="Proteomes" id="UP001299235"/>
    </source>
</evidence>
<protein>
    <submittedName>
        <fullName evidence="1">Uncharacterized protein</fullName>
    </submittedName>
</protein>
<evidence type="ECO:0000313" key="1">
    <source>
        <dbReference type="EMBL" id="MCC2148120.1"/>
    </source>
</evidence>
<comment type="caution">
    <text evidence="1">The sequence shown here is derived from an EMBL/GenBank/DDBJ whole genome shotgun (WGS) entry which is preliminary data.</text>
</comment>
<accession>A0ABS8ESE9</accession>
<keyword evidence="2" id="KW-1185">Reference proteome</keyword>
<reference evidence="1 2" key="1">
    <citation type="submission" date="2021-10" db="EMBL/GenBank/DDBJ databases">
        <title>Anaerobic single-cell dispensing facilitates the cultivation of human gut bacteria.</title>
        <authorList>
            <person name="Afrizal A."/>
        </authorList>
    </citation>
    <scope>NUCLEOTIDE SEQUENCE [LARGE SCALE GENOMIC DNA]</scope>
    <source>
        <strain evidence="1 2">CLA-AA-H246</strain>
    </source>
</reference>
<dbReference type="RefSeq" id="WP_248834715.1">
    <property type="nucleotide sequence ID" value="NZ_JAJEQE010000004.1"/>
</dbReference>